<name>A0A1R1PXS0_ZANCU</name>
<dbReference type="OrthoDB" id="347435at2759"/>
<evidence type="ECO:0000313" key="3">
    <source>
        <dbReference type="Proteomes" id="UP000188320"/>
    </source>
</evidence>
<feature type="compositionally biased region" description="Acidic residues" evidence="1">
    <location>
        <begin position="180"/>
        <end position="189"/>
    </location>
</feature>
<proteinExistence type="predicted"/>
<dbReference type="AlphaFoldDB" id="A0A1R1PXS0"/>
<keyword evidence="2" id="KW-0418">Kinase</keyword>
<gene>
    <name evidence="2" type="ORF">AX774_g710</name>
</gene>
<organism evidence="2 3">
    <name type="scientific">Zancudomyces culisetae</name>
    <name type="common">Gut fungus</name>
    <name type="synonym">Smittium culisetae</name>
    <dbReference type="NCBI Taxonomy" id="1213189"/>
    <lineage>
        <taxon>Eukaryota</taxon>
        <taxon>Fungi</taxon>
        <taxon>Fungi incertae sedis</taxon>
        <taxon>Zoopagomycota</taxon>
        <taxon>Kickxellomycotina</taxon>
        <taxon>Harpellomycetes</taxon>
        <taxon>Harpellales</taxon>
        <taxon>Legeriomycetaceae</taxon>
        <taxon>Zancudomyces</taxon>
    </lineage>
</organism>
<accession>A0A1R1PXS0</accession>
<dbReference type="EMBL" id="LSSK01000051">
    <property type="protein sequence ID" value="OMH85729.1"/>
    <property type="molecule type" value="Genomic_DNA"/>
</dbReference>
<dbReference type="InterPro" id="IPR027417">
    <property type="entry name" value="P-loop_NTPase"/>
</dbReference>
<evidence type="ECO:0000313" key="2">
    <source>
        <dbReference type="EMBL" id="OMH85729.1"/>
    </source>
</evidence>
<keyword evidence="3" id="KW-1185">Reference proteome</keyword>
<protein>
    <submittedName>
        <fullName evidence="2">D-glycerate 3-kinase, chloroplastic</fullName>
    </submittedName>
</protein>
<feature type="region of interest" description="Disordered" evidence="1">
    <location>
        <begin position="161"/>
        <end position="189"/>
    </location>
</feature>
<keyword evidence="2" id="KW-0808">Transferase</keyword>
<dbReference type="GO" id="GO:0016301">
    <property type="term" value="F:kinase activity"/>
    <property type="evidence" value="ECO:0007669"/>
    <property type="project" value="UniProtKB-KW"/>
</dbReference>
<sequence length="320" mass="35764">MSRKTTLSSNVASTLNKEHGLKCIAFSSDDLYLPFVEQLKVAQVNAGNKLLEYRGNAGTVDAALGREILLKLKGETEKLGGDNNSGNQEGGNLIEIPRYDKGLNQGRGDRAPKDQWIKVETGTGGAGVSTDVDVVLFEGWNMGFLPVSDSAVEKIFADNHKAKQTSKNKSENKQVNENEGGNEDGDETASEIENPYHYTLQHKLQDIKTINNNLKQHQQKWYGLFDLFVYIRTDNLNNIYEWRIEQEKQLLKQKDSTNRGAMTDDQVQEFVARFMPCYEVNGTELSRVGRVTGPENAHHPPPILTLVFDKFRDLVASSTA</sequence>
<dbReference type="Proteomes" id="UP000188320">
    <property type="component" value="Unassembled WGS sequence"/>
</dbReference>
<evidence type="ECO:0000256" key="1">
    <source>
        <dbReference type="SAM" id="MobiDB-lite"/>
    </source>
</evidence>
<comment type="caution">
    <text evidence="2">The sequence shown here is derived from an EMBL/GenBank/DDBJ whole genome shotgun (WGS) entry which is preliminary data.</text>
</comment>
<dbReference type="SUPFAM" id="SSF52540">
    <property type="entry name" value="P-loop containing nucleoside triphosphate hydrolases"/>
    <property type="match status" value="1"/>
</dbReference>
<dbReference type="Gene3D" id="3.40.50.300">
    <property type="entry name" value="P-loop containing nucleotide triphosphate hydrolases"/>
    <property type="match status" value="1"/>
</dbReference>
<reference evidence="3" key="1">
    <citation type="submission" date="2017-01" db="EMBL/GenBank/DDBJ databases">
        <authorList>
            <person name="Wang Y."/>
            <person name="White M."/>
            <person name="Kvist S."/>
            <person name="Moncalvo J.-M."/>
        </authorList>
    </citation>
    <scope>NUCLEOTIDE SEQUENCE [LARGE SCALE GENOMIC DNA]</scope>
    <source>
        <strain evidence="3">COL-18-3</strain>
    </source>
</reference>